<accession>A0ACB9KIZ5</accession>
<dbReference type="Proteomes" id="UP000828941">
    <property type="component" value="Chromosome 14"/>
</dbReference>
<gene>
    <name evidence="1" type="ORF">L6164_037078</name>
</gene>
<evidence type="ECO:0000313" key="1">
    <source>
        <dbReference type="EMBL" id="KAI4297179.1"/>
    </source>
</evidence>
<evidence type="ECO:0000313" key="2">
    <source>
        <dbReference type="Proteomes" id="UP000828941"/>
    </source>
</evidence>
<comment type="caution">
    <text evidence="1">The sequence shown here is derived from an EMBL/GenBank/DDBJ whole genome shotgun (WGS) entry which is preliminary data.</text>
</comment>
<protein>
    <submittedName>
        <fullName evidence="1">Uncharacterized protein</fullName>
    </submittedName>
</protein>
<proteinExistence type="predicted"/>
<dbReference type="EMBL" id="CM039439">
    <property type="protein sequence ID" value="KAI4297179.1"/>
    <property type="molecule type" value="Genomic_DNA"/>
</dbReference>
<name>A0ACB9KIZ5_BAUVA</name>
<organism evidence="1 2">
    <name type="scientific">Bauhinia variegata</name>
    <name type="common">Purple orchid tree</name>
    <name type="synonym">Phanera variegata</name>
    <dbReference type="NCBI Taxonomy" id="167791"/>
    <lineage>
        <taxon>Eukaryota</taxon>
        <taxon>Viridiplantae</taxon>
        <taxon>Streptophyta</taxon>
        <taxon>Embryophyta</taxon>
        <taxon>Tracheophyta</taxon>
        <taxon>Spermatophyta</taxon>
        <taxon>Magnoliopsida</taxon>
        <taxon>eudicotyledons</taxon>
        <taxon>Gunneridae</taxon>
        <taxon>Pentapetalae</taxon>
        <taxon>rosids</taxon>
        <taxon>fabids</taxon>
        <taxon>Fabales</taxon>
        <taxon>Fabaceae</taxon>
        <taxon>Cercidoideae</taxon>
        <taxon>Cercideae</taxon>
        <taxon>Bauhiniinae</taxon>
        <taxon>Bauhinia</taxon>
    </lineage>
</organism>
<reference evidence="1 2" key="1">
    <citation type="journal article" date="2022" name="DNA Res.">
        <title>Chromosomal-level genome assembly of the orchid tree Bauhinia variegata (Leguminosae; Cercidoideae) supports the allotetraploid origin hypothesis of Bauhinia.</title>
        <authorList>
            <person name="Zhong Y."/>
            <person name="Chen Y."/>
            <person name="Zheng D."/>
            <person name="Pang J."/>
            <person name="Liu Y."/>
            <person name="Luo S."/>
            <person name="Meng S."/>
            <person name="Qian L."/>
            <person name="Wei D."/>
            <person name="Dai S."/>
            <person name="Zhou R."/>
        </authorList>
    </citation>
    <scope>NUCLEOTIDE SEQUENCE [LARGE SCALE GENOMIC DNA]</scope>
    <source>
        <strain evidence="1">BV-YZ2020</strain>
    </source>
</reference>
<keyword evidence="2" id="KW-1185">Reference proteome</keyword>
<sequence>MTPEQLFEFAWGLANSKKPFLWVIRPNLVKGGFVNFSSEFVNEIRGRGLIVGWCSQEQVLNHHSIGGFLTHSGWNSTIESVCAGVPMVCWPFFAEQQTNCRYACTDWGIGMEIDTDVKREEVERLVIELMEGEKGKEMKQRAMEWKKKAEEATSPNGSSYINLDQLVKNVLLK</sequence>